<feature type="compositionally biased region" description="Basic and acidic residues" evidence="1">
    <location>
        <begin position="295"/>
        <end position="305"/>
    </location>
</feature>
<organism evidence="2 3">
    <name type="scientific">Tilletia indica</name>
    <dbReference type="NCBI Taxonomy" id="43049"/>
    <lineage>
        <taxon>Eukaryota</taxon>
        <taxon>Fungi</taxon>
        <taxon>Dikarya</taxon>
        <taxon>Basidiomycota</taxon>
        <taxon>Ustilaginomycotina</taxon>
        <taxon>Exobasidiomycetes</taxon>
        <taxon>Tilletiales</taxon>
        <taxon>Tilletiaceae</taxon>
        <taxon>Tilletia</taxon>
    </lineage>
</organism>
<keyword evidence="3" id="KW-1185">Reference proteome</keyword>
<reference evidence="2" key="1">
    <citation type="submission" date="2016-04" db="EMBL/GenBank/DDBJ databases">
        <authorList>
            <person name="Nguyen H.D."/>
            <person name="Samba Siva P."/>
            <person name="Cullis J."/>
            <person name="Levesque C.A."/>
            <person name="Hambleton S."/>
        </authorList>
    </citation>
    <scope>NUCLEOTIDE SEQUENCE</scope>
    <source>
        <strain evidence="2">DAOMC 236416</strain>
    </source>
</reference>
<evidence type="ECO:0000256" key="1">
    <source>
        <dbReference type="SAM" id="MobiDB-lite"/>
    </source>
</evidence>
<dbReference type="EMBL" id="LWDF02000842">
    <property type="protein sequence ID" value="KAE8241864.1"/>
    <property type="molecule type" value="Genomic_DNA"/>
</dbReference>
<reference evidence="2" key="2">
    <citation type="journal article" date="2019" name="IMA Fungus">
        <title>Genome sequencing and comparison of five Tilletia species to identify candidate genes for the detection of regulated species infecting wheat.</title>
        <authorList>
            <person name="Nguyen H.D.T."/>
            <person name="Sultana T."/>
            <person name="Kesanakurti P."/>
            <person name="Hambleton S."/>
        </authorList>
    </citation>
    <scope>NUCLEOTIDE SEQUENCE</scope>
    <source>
        <strain evidence="2">DAOMC 236416</strain>
    </source>
</reference>
<accession>A0A8T8SJZ3</accession>
<feature type="region of interest" description="Disordered" evidence="1">
    <location>
        <begin position="295"/>
        <end position="315"/>
    </location>
</feature>
<sequence>MARIIESDAPEASTSGSQPQPVDPAAISDKAATLIEVQTARSDARKRYSLKVAAADAEVYARKLELDRKLANAYLGQFFFQFKYNKADSITSKFLRHQVKVQPEHVRWLQANLEKGRSELLDPIVVAVSPSNLTAAGQADIQLGTESELSVTQYAMRLTKAIAKGDEGAMRTLRRDYVKPDALHKVFWLPKERKAEEEISDPLLAIHLLDGQKRIAALRNIQGELVADAQNRFNDVQGLVYNWDIIYKEQELLDYLVQRPEPMRNVPGGGDQMKRKLLAFSAAFVPGHGRYKKMHEEYERKERPEGTASASTGKSVGGKLDDLVLGPRNLRVSLQSSLSTAQALDAFRYEPYYDLLKAGLPELATYAATLWSYQQRLICTVFAVHDSDGNLFVRHLSEFLIKDALDTIRSLPQPEADESLEDQIGRARQALDQRFEWAKEPSVRSPPSAKSKPKWERLCGTPDQYALLRLNLLYAVYGPHVDGHFRSSTQVEPFAETHTPGGSISPAVVRVGSDVRRAKADEENPDLDDSENWVQVQAHRAWLRAHLCPSPSAGLSSAPLLADPTTLNKLFGRKQTQGLLGDLQVIIDEMASMIDPLYVLGLRQRQKAAMEHVTGEPIGVQDTYIADDDRESTFKIVFGSFLATMGSPITRDRRYTSESPAGSTADAQIHSTMAIGTLISGLWEYIVRNAGPMAQEVRDAQGQADLVAQAHMYSHFGEPVKAAAVASDDTYNDKLFFHRIARHPGNRDKYGGSSAHSHAHFWGTILHDKALSRHNAELKTETRKRNKERVITGADVQLVRPGKTAIQQGLKVALARVYTVHASAHWHRIRVLLHALEMACIQAGLSLYWETVDTIEFSAEMDLHRIMRGYFGEYRTAVPMVNSTTRPDPPGRRLSTFRLRDRPLLAAFLPALVPLDEVPFEERLRVMDATVIRLWEPQAEGHAAVLKVHTPGQIPLLSPSVTARAAKLGGSGGFKKGSAKQEPLGKVLSAPNALHLAPEAVMMPPARVAWLRATKAVLDLEVDAEGLNPVGEDLLGDQTLADFVKGAKHPGLLEHLFSQDGLRGSQAHPGLSAEQVEALRVIPNKIKGSLELPEFKAIYQDMGLNEEDDEDSMSVQLLPKWMIWEGLGPTFDEPTLKAMPKDARNRAHYPLLAEEYIRAAAPTSPIRGHMAAVRAAIKLDGAEHKFRRPEEESGAGDGVRDPDAEVQKRMLDKLLDTVAGYSVRRSDSAIPDGPIPGPTRGDIRRFPHARSHLSAELARSLEPAFSNELKIVAALQAEEEAVPESSELSPEAAMVLKFFAPVFEPQNWELVGQHRRPGAYRHFEGFVNPYTFTPAVEAHDVPCVPHLKSVNWNVEKPPPLYKALRSKKADRISVRDGAVKLGIHGHASLDGEVPEHRTMGEHPVMVVAHMYDAIITAEPPSAPWYPESKNVYKSEHRSLASVWKGGDQLLSPQPLVFAWGQKYGLSDPWAEKVWYQPTDENFSTPGATGPRNDTASVDVPWSLPSLKVPAIIAEARRSLAQPDPTPEKLMKEKIPYPLWLPYFVGGIHVAQKEARRDQL</sequence>
<comment type="caution">
    <text evidence="2">The sequence shown here is derived from an EMBL/GenBank/DDBJ whole genome shotgun (WGS) entry which is preliminary data.</text>
</comment>
<name>A0A8T8SJZ3_9BASI</name>
<gene>
    <name evidence="2" type="ORF">A4X13_0g7227</name>
</gene>
<proteinExistence type="predicted"/>
<feature type="region of interest" description="Disordered" evidence="1">
    <location>
        <begin position="1"/>
        <end position="24"/>
    </location>
</feature>
<feature type="non-terminal residue" evidence="2">
    <location>
        <position position="1559"/>
    </location>
</feature>
<evidence type="ECO:0000313" key="3">
    <source>
        <dbReference type="Proteomes" id="UP000077521"/>
    </source>
</evidence>
<dbReference type="Proteomes" id="UP000077521">
    <property type="component" value="Unassembled WGS sequence"/>
</dbReference>
<protein>
    <submittedName>
        <fullName evidence="2">Uncharacterized protein</fullName>
    </submittedName>
</protein>
<evidence type="ECO:0000313" key="2">
    <source>
        <dbReference type="EMBL" id="KAE8241864.1"/>
    </source>
</evidence>